<feature type="transmembrane region" description="Helical" evidence="6">
    <location>
        <begin position="178"/>
        <end position="199"/>
    </location>
</feature>
<keyword evidence="2 6" id="KW-1003">Cell membrane</keyword>
<dbReference type="EMBL" id="QTTN01000001">
    <property type="protein sequence ID" value="REE94532.1"/>
    <property type="molecule type" value="Genomic_DNA"/>
</dbReference>
<evidence type="ECO:0000256" key="5">
    <source>
        <dbReference type="ARBA" id="ARBA00023136"/>
    </source>
</evidence>
<organism evidence="8 9">
    <name type="scientific">Paenibacillus taihuensis</name>
    <dbReference type="NCBI Taxonomy" id="1156355"/>
    <lineage>
        <taxon>Bacteria</taxon>
        <taxon>Bacillati</taxon>
        <taxon>Bacillota</taxon>
        <taxon>Bacilli</taxon>
        <taxon>Bacillales</taxon>
        <taxon>Paenibacillaceae</taxon>
        <taxon>Paenibacillus</taxon>
    </lineage>
</organism>
<evidence type="ECO:0000256" key="6">
    <source>
        <dbReference type="RuleBase" id="RU366058"/>
    </source>
</evidence>
<dbReference type="GO" id="GO:0005886">
    <property type="term" value="C:plasma membrane"/>
    <property type="evidence" value="ECO:0007669"/>
    <property type="project" value="UniProtKB-SubCell"/>
</dbReference>
<gene>
    <name evidence="8" type="ORF">A8990_101328</name>
</gene>
<dbReference type="InterPro" id="IPR015414">
    <property type="entry name" value="TMEM64"/>
</dbReference>
<sequence>MKRWFIIGFYMIVVVAVWSNRTELIAWMRDGDVPVLLLLLLVIGLACIPIIPFSVVIGTMGYLYGPLLGALLSLIGAWIAALLLYGLFRYALRERGRAMLRRYQLTERWTVMVEKYPFRSILLARLMPIVPQVAVNIYAAVVSIPFLSYAFASLLGKIPGMLVFAFIGGSVASGWRSLVLAVAVYVVFLLTVYVSIRWWKAREA</sequence>
<evidence type="ECO:0000313" key="9">
    <source>
        <dbReference type="Proteomes" id="UP000256304"/>
    </source>
</evidence>
<evidence type="ECO:0000256" key="3">
    <source>
        <dbReference type="ARBA" id="ARBA00022692"/>
    </source>
</evidence>
<protein>
    <recommendedName>
        <fullName evidence="6">TVP38/TMEM64 family membrane protein</fullName>
    </recommendedName>
</protein>
<comment type="similarity">
    <text evidence="6">Belongs to the TVP38/TMEM64 family.</text>
</comment>
<keyword evidence="9" id="KW-1185">Reference proteome</keyword>
<keyword evidence="4 6" id="KW-1133">Transmembrane helix</keyword>
<feature type="transmembrane region" description="Helical" evidence="6">
    <location>
        <begin position="6"/>
        <end position="24"/>
    </location>
</feature>
<comment type="caution">
    <text evidence="8">The sequence shown here is derived from an EMBL/GenBank/DDBJ whole genome shotgun (WGS) entry which is preliminary data.</text>
</comment>
<reference evidence="8 9" key="1">
    <citation type="submission" date="2018-08" db="EMBL/GenBank/DDBJ databases">
        <title>Genomic Encyclopedia of Type Strains, Phase III (KMG-III): the genomes of soil and plant-associated and newly described type strains.</title>
        <authorList>
            <person name="Whitman W."/>
        </authorList>
    </citation>
    <scope>NUCLEOTIDE SEQUENCE [LARGE SCALE GENOMIC DNA]</scope>
    <source>
        <strain evidence="8 9">CGMCC 1.10966</strain>
    </source>
</reference>
<dbReference type="InterPro" id="IPR032816">
    <property type="entry name" value="VTT_dom"/>
</dbReference>
<name>A0A3D9SF53_9BACL</name>
<dbReference type="Pfam" id="PF09335">
    <property type="entry name" value="VTT_dom"/>
    <property type="match status" value="1"/>
</dbReference>
<dbReference type="Proteomes" id="UP000256304">
    <property type="component" value="Unassembled WGS sequence"/>
</dbReference>
<comment type="caution">
    <text evidence="6">Lacks conserved residue(s) required for the propagation of feature annotation.</text>
</comment>
<feature type="transmembrane region" description="Helical" evidence="6">
    <location>
        <begin position="70"/>
        <end position="92"/>
    </location>
</feature>
<evidence type="ECO:0000256" key="2">
    <source>
        <dbReference type="ARBA" id="ARBA00022475"/>
    </source>
</evidence>
<evidence type="ECO:0000259" key="7">
    <source>
        <dbReference type="Pfam" id="PF09335"/>
    </source>
</evidence>
<dbReference type="PANTHER" id="PTHR12677:SF59">
    <property type="entry name" value="GOLGI APPARATUS MEMBRANE PROTEIN TVP38-RELATED"/>
    <property type="match status" value="1"/>
</dbReference>
<keyword evidence="3 6" id="KW-0812">Transmembrane</keyword>
<keyword evidence="5 6" id="KW-0472">Membrane</keyword>
<evidence type="ECO:0000256" key="1">
    <source>
        <dbReference type="ARBA" id="ARBA00004651"/>
    </source>
</evidence>
<feature type="domain" description="VTT" evidence="7">
    <location>
        <begin position="51"/>
        <end position="168"/>
    </location>
</feature>
<accession>A0A3D9SF53</accession>
<dbReference type="AlphaFoldDB" id="A0A3D9SF53"/>
<evidence type="ECO:0000313" key="8">
    <source>
        <dbReference type="EMBL" id="REE94532.1"/>
    </source>
</evidence>
<dbReference type="PANTHER" id="PTHR12677">
    <property type="entry name" value="GOLGI APPARATUS MEMBRANE PROTEIN TVP38-RELATED"/>
    <property type="match status" value="1"/>
</dbReference>
<evidence type="ECO:0000256" key="4">
    <source>
        <dbReference type="ARBA" id="ARBA00022989"/>
    </source>
</evidence>
<feature type="transmembrane region" description="Helical" evidence="6">
    <location>
        <begin position="36"/>
        <end position="64"/>
    </location>
</feature>
<proteinExistence type="inferred from homology"/>
<comment type="subcellular location">
    <subcellularLocation>
        <location evidence="1 6">Cell membrane</location>
        <topology evidence="1 6">Multi-pass membrane protein</topology>
    </subcellularLocation>
</comment>